<organism evidence="2 4">
    <name type="scientific">Legionella feeleii</name>
    <dbReference type="NCBI Taxonomy" id="453"/>
    <lineage>
        <taxon>Bacteria</taxon>
        <taxon>Pseudomonadati</taxon>
        <taxon>Pseudomonadota</taxon>
        <taxon>Gammaproteobacteria</taxon>
        <taxon>Legionellales</taxon>
        <taxon>Legionellaceae</taxon>
        <taxon>Legionella</taxon>
    </lineage>
</organism>
<evidence type="ECO:0008006" key="6">
    <source>
        <dbReference type="Google" id="ProtNLM"/>
    </source>
</evidence>
<keyword evidence="1" id="KW-1133">Transmembrane helix</keyword>
<proteinExistence type="predicted"/>
<protein>
    <recommendedName>
        <fullName evidence="6">Integral membrane protein</fullName>
    </recommendedName>
</protein>
<sequence>MNNKLVKALFYVYGLAWLVGGLLYTSAHMMSPISFSHSVIYTPEIASHFMQKLQPYWGYYAGSFIIFTIADMAVMLLGLAFRYIFGTNLYTNVAVFCFFAAGFTGVMVDLNLLACWFLMGTFKLPPEILQNFWSTFLVIQSHSAILIAWGFLIGSLGVYLVYKASGQSKIIVNSHWTKWTLVIFWLNILAVIALIYGLITTDSIPIAVILMIFMIFAAPIWSFLMIRTLKN</sequence>
<reference evidence="2 4" key="1">
    <citation type="submission" date="2015-11" db="EMBL/GenBank/DDBJ databases">
        <title>Genomic analysis of 38 Legionella species identifies large and diverse effector repertoires.</title>
        <authorList>
            <person name="Burstein D."/>
            <person name="Amaro F."/>
            <person name="Zusman T."/>
            <person name="Lifshitz Z."/>
            <person name="Cohen O."/>
            <person name="Gilbert J.A."/>
            <person name="Pupko T."/>
            <person name="Shuman H.A."/>
            <person name="Segal G."/>
        </authorList>
    </citation>
    <scope>NUCLEOTIDE SEQUENCE [LARGE SCALE GENOMIC DNA]</scope>
    <source>
        <strain evidence="2 4">WO-44C</strain>
    </source>
</reference>
<keyword evidence="4" id="KW-1185">Reference proteome</keyword>
<dbReference type="AlphaFoldDB" id="A0A0W0U4L6"/>
<feature type="transmembrane region" description="Helical" evidence="1">
    <location>
        <begin position="205"/>
        <end position="226"/>
    </location>
</feature>
<dbReference type="EMBL" id="LNYB01000022">
    <property type="protein sequence ID" value="KTD02703.1"/>
    <property type="molecule type" value="Genomic_DNA"/>
</dbReference>
<reference evidence="3 5" key="2">
    <citation type="submission" date="2018-06" db="EMBL/GenBank/DDBJ databases">
        <authorList>
            <consortium name="Pathogen Informatics"/>
            <person name="Doyle S."/>
        </authorList>
    </citation>
    <scope>NUCLEOTIDE SEQUENCE [LARGE SCALE GENOMIC DNA]</scope>
    <source>
        <strain evidence="3 5">NCTC12022</strain>
    </source>
</reference>
<dbReference type="PATRIC" id="fig|453.4.peg.794"/>
<keyword evidence="1" id="KW-0472">Membrane</keyword>
<evidence type="ECO:0000313" key="4">
    <source>
        <dbReference type="Proteomes" id="UP000054698"/>
    </source>
</evidence>
<dbReference type="RefSeq" id="WP_058443989.1">
    <property type="nucleotide sequence ID" value="NZ_CAAAHT010000039.1"/>
</dbReference>
<gene>
    <name evidence="2" type="ORF">Lfee_0730</name>
    <name evidence="3" type="ORF">NCTC12022_00449</name>
</gene>
<evidence type="ECO:0000313" key="3">
    <source>
        <dbReference type="EMBL" id="SPX59738.1"/>
    </source>
</evidence>
<evidence type="ECO:0000256" key="1">
    <source>
        <dbReference type="SAM" id="Phobius"/>
    </source>
</evidence>
<feature type="transmembrane region" description="Helical" evidence="1">
    <location>
        <begin position="139"/>
        <end position="162"/>
    </location>
</feature>
<name>A0A0W0U4L6_9GAMM</name>
<evidence type="ECO:0000313" key="2">
    <source>
        <dbReference type="EMBL" id="KTD02703.1"/>
    </source>
</evidence>
<dbReference type="EMBL" id="UASS01000002">
    <property type="protein sequence ID" value="SPX59738.1"/>
    <property type="molecule type" value="Genomic_DNA"/>
</dbReference>
<evidence type="ECO:0000313" key="5">
    <source>
        <dbReference type="Proteomes" id="UP000251942"/>
    </source>
</evidence>
<feature type="transmembrane region" description="Helical" evidence="1">
    <location>
        <begin position="57"/>
        <end position="81"/>
    </location>
</feature>
<feature type="transmembrane region" description="Helical" evidence="1">
    <location>
        <begin position="9"/>
        <end position="27"/>
    </location>
</feature>
<keyword evidence="1" id="KW-0812">Transmembrane</keyword>
<accession>A0A0W0U4L6</accession>
<feature type="transmembrane region" description="Helical" evidence="1">
    <location>
        <begin position="182"/>
        <end position="199"/>
    </location>
</feature>
<dbReference type="Proteomes" id="UP000251942">
    <property type="component" value="Unassembled WGS sequence"/>
</dbReference>
<feature type="transmembrane region" description="Helical" evidence="1">
    <location>
        <begin position="93"/>
        <end position="119"/>
    </location>
</feature>
<dbReference type="Proteomes" id="UP000054698">
    <property type="component" value="Unassembled WGS sequence"/>
</dbReference>
<dbReference type="OrthoDB" id="5637754at2"/>